<protein>
    <recommendedName>
        <fullName evidence="1">DUF7795 domain-containing protein</fullName>
    </recommendedName>
</protein>
<reference evidence="2 3" key="1">
    <citation type="submission" date="2017-09" db="EMBL/GenBank/DDBJ databases">
        <title>WGS assembly of Aquilegia coerulea Goldsmith.</title>
        <authorList>
            <person name="Hodges S."/>
            <person name="Kramer E."/>
            <person name="Nordborg M."/>
            <person name="Tomkins J."/>
            <person name="Borevitz J."/>
            <person name="Derieg N."/>
            <person name="Yan J."/>
            <person name="Mihaltcheva S."/>
            <person name="Hayes R.D."/>
            <person name="Rokhsar D."/>
        </authorList>
    </citation>
    <scope>NUCLEOTIDE SEQUENCE [LARGE SCALE GENOMIC DNA]</scope>
    <source>
        <strain evidence="3">cv. Goldsmith</strain>
    </source>
</reference>
<name>A0A2G5F315_AQUCA</name>
<gene>
    <name evidence="2" type="ORF">AQUCO_00200390v1</name>
</gene>
<organism evidence="2 3">
    <name type="scientific">Aquilegia coerulea</name>
    <name type="common">Rocky mountain columbine</name>
    <dbReference type="NCBI Taxonomy" id="218851"/>
    <lineage>
        <taxon>Eukaryota</taxon>
        <taxon>Viridiplantae</taxon>
        <taxon>Streptophyta</taxon>
        <taxon>Embryophyta</taxon>
        <taxon>Tracheophyta</taxon>
        <taxon>Spermatophyta</taxon>
        <taxon>Magnoliopsida</taxon>
        <taxon>Ranunculales</taxon>
        <taxon>Ranunculaceae</taxon>
        <taxon>Thalictroideae</taxon>
        <taxon>Aquilegia</taxon>
    </lineage>
</organism>
<feature type="domain" description="DUF7795" evidence="1">
    <location>
        <begin position="12"/>
        <end position="132"/>
    </location>
</feature>
<dbReference type="EMBL" id="KZ305019">
    <property type="protein sequence ID" value="PIA62356.1"/>
    <property type="molecule type" value="Genomic_DNA"/>
</dbReference>
<evidence type="ECO:0000313" key="2">
    <source>
        <dbReference type="EMBL" id="PIA62356.1"/>
    </source>
</evidence>
<accession>A0A2G5F315</accession>
<dbReference type="InterPro" id="IPR056697">
    <property type="entry name" value="DUF7795"/>
</dbReference>
<sequence length="227" mass="25984">MASIENVVLPDLDTRLSCIFSDFMTKITKFEEMVSIASKLLVGFRQQLELLRMPPLNKTSRVVENIIKANQTDRMKAYVESGCRDISDGIQSISKLNICQRGLQDHLSQAKGELNELQVLMDDLVRLLQTANISTSQCQDERIFDAVLHPKEDIEYTPLIKPEVSDYAVMMAIIYNMLTQEYSMQEKIVSSLNLNSSSGELESYCLMWSLRPFVNDDTMHQAWRFIS</sequence>
<evidence type="ECO:0000313" key="3">
    <source>
        <dbReference type="Proteomes" id="UP000230069"/>
    </source>
</evidence>
<proteinExistence type="predicted"/>
<dbReference type="AlphaFoldDB" id="A0A2G5F315"/>
<dbReference type="OrthoDB" id="744228at2759"/>
<keyword evidence="3" id="KW-1185">Reference proteome</keyword>
<dbReference type="Pfam" id="PF25071">
    <property type="entry name" value="DUF7795"/>
    <property type="match status" value="1"/>
</dbReference>
<dbReference type="PANTHER" id="PTHR35305:SF2">
    <property type="entry name" value="FAD-BINDING PROTEIN"/>
    <property type="match status" value="1"/>
</dbReference>
<evidence type="ECO:0000259" key="1">
    <source>
        <dbReference type="Pfam" id="PF25071"/>
    </source>
</evidence>
<dbReference type="InParanoid" id="A0A2G5F315"/>
<dbReference type="STRING" id="218851.A0A2G5F315"/>
<dbReference type="Proteomes" id="UP000230069">
    <property type="component" value="Unassembled WGS sequence"/>
</dbReference>
<dbReference type="PANTHER" id="PTHR35305">
    <property type="entry name" value="FAD-BINDING PROTEIN"/>
    <property type="match status" value="1"/>
</dbReference>
<dbReference type="FunCoup" id="A0A2G5F315">
    <property type="interactions" value="581"/>
</dbReference>